<accession>A0A916W2T4</accession>
<dbReference type="Proteomes" id="UP000596977">
    <property type="component" value="Unassembled WGS sequence"/>
</dbReference>
<organism evidence="1 2">
    <name type="scientific">Pelagibacterium lentulum</name>
    <dbReference type="NCBI Taxonomy" id="2029865"/>
    <lineage>
        <taxon>Bacteria</taxon>
        <taxon>Pseudomonadati</taxon>
        <taxon>Pseudomonadota</taxon>
        <taxon>Alphaproteobacteria</taxon>
        <taxon>Hyphomicrobiales</taxon>
        <taxon>Devosiaceae</taxon>
        <taxon>Pelagibacterium</taxon>
    </lineage>
</organism>
<dbReference type="AlphaFoldDB" id="A0A916W2T4"/>
<evidence type="ECO:0000313" key="1">
    <source>
        <dbReference type="EMBL" id="GGA61680.1"/>
    </source>
</evidence>
<evidence type="ECO:0000313" key="2">
    <source>
        <dbReference type="Proteomes" id="UP000596977"/>
    </source>
</evidence>
<proteinExistence type="predicted"/>
<comment type="caution">
    <text evidence="1">The sequence shown here is derived from an EMBL/GenBank/DDBJ whole genome shotgun (WGS) entry which is preliminary data.</text>
</comment>
<reference evidence="1 2" key="1">
    <citation type="journal article" date="2014" name="Int. J. Syst. Evol. Microbiol.">
        <title>Complete genome sequence of Corynebacterium casei LMG S-19264T (=DSM 44701T), isolated from a smear-ripened cheese.</title>
        <authorList>
            <consortium name="US DOE Joint Genome Institute (JGI-PGF)"/>
            <person name="Walter F."/>
            <person name="Albersmeier A."/>
            <person name="Kalinowski J."/>
            <person name="Ruckert C."/>
        </authorList>
    </citation>
    <scope>NUCLEOTIDE SEQUENCE [LARGE SCALE GENOMIC DNA]</scope>
    <source>
        <strain evidence="1 2">CGMCC 1.15896</strain>
    </source>
</reference>
<gene>
    <name evidence="1" type="ORF">GCM10011499_35010</name>
</gene>
<keyword evidence="2" id="KW-1185">Reference proteome</keyword>
<name>A0A916W2T4_9HYPH</name>
<protein>
    <submittedName>
        <fullName evidence="1">Uncharacterized protein</fullName>
    </submittedName>
</protein>
<sequence length="149" mass="16646">MGNLMSDNQIAYLLDPEIATIRKVQLSTVNFYKSIKLALGHDVVDCTKFDEKHLIFFDDNGLKEGITHYVSIKSLPDPYVGKIIFAAGNIEWTAPKISMSDILKRLTCYHSVLDPIVETSARTHGNVTSYISAVAGFKARIVPFEIKIQ</sequence>
<dbReference type="EMBL" id="BMKB01000008">
    <property type="protein sequence ID" value="GGA61680.1"/>
    <property type="molecule type" value="Genomic_DNA"/>
</dbReference>